<accession>A0A8T2PPN1</accession>
<keyword evidence="3" id="KW-1185">Reference proteome</keyword>
<evidence type="ECO:0000313" key="2">
    <source>
        <dbReference type="EMBL" id="KAG9353288.1"/>
    </source>
</evidence>
<sequence>MACKGERRSESVEFSRVQASKSNGQARETHRLGCCTLCAALVLCEVGTGCSPVRQRRHTALISPSHPPHRARGTVHSRPCSPHASLPRSTCSARGSLRPGRAGWMPGGRISGTPTHLGCAGLQSDRKPPAAVSLFHTTRSTKPRRKSPVFHLGQRPPRQRLCLLGRVRLENQRRAGMGDGFDMTDPGRGKCVTLCGAHSEDPNEQEHWTGTDFIGGVAILVLTYHNPPLEASRAFPSNRPTGESFTAGSLVPSFTDGWLESHGVRSSSPCGEFVRPLPWAALGPVGDGLLKRDNVSNVLQSGGRSNSAGRPWPDNNALLRPEYQAVKQEVDRKDEEEEGPYLSVGGSGGRVALGVVHDGPIGSHDAFHRPPLIAQSTRPSPVASERVPHCLLELGDLAFYSVRFREGRTLHRPWTQMSLVSGPQGVPSVTLSLS</sequence>
<evidence type="ECO:0000256" key="1">
    <source>
        <dbReference type="SAM" id="MobiDB-lite"/>
    </source>
</evidence>
<name>A0A8T2PPN1_9TELE</name>
<evidence type="ECO:0000313" key="3">
    <source>
        <dbReference type="Proteomes" id="UP000824540"/>
    </source>
</evidence>
<dbReference type="EMBL" id="JAFBMS010000004">
    <property type="protein sequence ID" value="KAG9353288.1"/>
    <property type="molecule type" value="Genomic_DNA"/>
</dbReference>
<gene>
    <name evidence="2" type="ORF">JZ751_017864</name>
</gene>
<feature type="region of interest" description="Disordered" evidence="1">
    <location>
        <begin position="62"/>
        <end position="96"/>
    </location>
</feature>
<proteinExistence type="predicted"/>
<reference evidence="2" key="1">
    <citation type="thesis" date="2021" institute="BYU ScholarsArchive" country="Provo, UT, USA">
        <title>Applications of and Algorithms for Genome Assembly and Genomic Analyses with an Emphasis on Marine Teleosts.</title>
        <authorList>
            <person name="Pickett B.D."/>
        </authorList>
    </citation>
    <scope>NUCLEOTIDE SEQUENCE</scope>
    <source>
        <strain evidence="2">HI-2016</strain>
    </source>
</reference>
<organism evidence="2 3">
    <name type="scientific">Albula glossodonta</name>
    <name type="common">roundjaw bonefish</name>
    <dbReference type="NCBI Taxonomy" id="121402"/>
    <lineage>
        <taxon>Eukaryota</taxon>
        <taxon>Metazoa</taxon>
        <taxon>Chordata</taxon>
        <taxon>Craniata</taxon>
        <taxon>Vertebrata</taxon>
        <taxon>Euteleostomi</taxon>
        <taxon>Actinopterygii</taxon>
        <taxon>Neopterygii</taxon>
        <taxon>Teleostei</taxon>
        <taxon>Albuliformes</taxon>
        <taxon>Albulidae</taxon>
        <taxon>Albula</taxon>
    </lineage>
</organism>
<dbReference type="Proteomes" id="UP000824540">
    <property type="component" value="Unassembled WGS sequence"/>
</dbReference>
<comment type="caution">
    <text evidence="2">The sequence shown here is derived from an EMBL/GenBank/DDBJ whole genome shotgun (WGS) entry which is preliminary data.</text>
</comment>
<protein>
    <submittedName>
        <fullName evidence="2">Uncharacterized protein</fullName>
    </submittedName>
</protein>
<dbReference type="AlphaFoldDB" id="A0A8T2PPN1"/>
<feature type="compositionally biased region" description="Basic and acidic residues" evidence="1">
    <location>
        <begin position="1"/>
        <end position="13"/>
    </location>
</feature>
<feature type="region of interest" description="Disordered" evidence="1">
    <location>
        <begin position="1"/>
        <end position="23"/>
    </location>
</feature>